<organism evidence="6 7">
    <name type="scientific">Pseudonocardia yuanmonensis</name>
    <dbReference type="NCBI Taxonomy" id="1095914"/>
    <lineage>
        <taxon>Bacteria</taxon>
        <taxon>Bacillati</taxon>
        <taxon>Actinomycetota</taxon>
        <taxon>Actinomycetes</taxon>
        <taxon>Pseudonocardiales</taxon>
        <taxon>Pseudonocardiaceae</taxon>
        <taxon>Pseudonocardia</taxon>
    </lineage>
</organism>
<accession>A0ABP8XIM3</accession>
<dbReference type="Gene3D" id="3.20.20.30">
    <property type="entry name" value="Luciferase-like domain"/>
    <property type="match status" value="1"/>
</dbReference>
<dbReference type="InterPro" id="IPR011251">
    <property type="entry name" value="Luciferase-like_dom"/>
</dbReference>
<name>A0ABP8XIM3_9PSEU</name>
<dbReference type="InterPro" id="IPR050172">
    <property type="entry name" value="SsuD_RutA_monooxygenase"/>
</dbReference>
<evidence type="ECO:0000313" key="6">
    <source>
        <dbReference type="EMBL" id="GAA4706970.1"/>
    </source>
</evidence>
<keyword evidence="3" id="KW-0560">Oxidoreductase</keyword>
<gene>
    <name evidence="6" type="primary">rutA_3</name>
    <name evidence="6" type="ORF">GCM10023215_54660</name>
</gene>
<protein>
    <submittedName>
        <fullName evidence="6">Pyrimidine utilization protein A</fullName>
    </submittedName>
</protein>
<dbReference type="InterPro" id="IPR036661">
    <property type="entry name" value="Luciferase-like_sf"/>
</dbReference>
<feature type="domain" description="Luciferase-like" evidence="5">
    <location>
        <begin position="1"/>
        <end position="317"/>
    </location>
</feature>
<dbReference type="Pfam" id="PF00296">
    <property type="entry name" value="Bac_luciferase"/>
    <property type="match status" value="1"/>
</dbReference>
<evidence type="ECO:0000256" key="3">
    <source>
        <dbReference type="ARBA" id="ARBA00023002"/>
    </source>
</evidence>
<keyword evidence="2" id="KW-0288">FMN</keyword>
<keyword evidence="1" id="KW-0285">Flavoprotein</keyword>
<dbReference type="SUPFAM" id="SSF51679">
    <property type="entry name" value="Bacterial luciferase-like"/>
    <property type="match status" value="1"/>
</dbReference>
<dbReference type="EMBL" id="BAABIC010000023">
    <property type="protein sequence ID" value="GAA4706970.1"/>
    <property type="molecule type" value="Genomic_DNA"/>
</dbReference>
<sequence>MQLGIFMPTMNNGWVFSTNSPQFIPDWFLMEQTATKAEHYGFDFLLAPVKLRGFDGPTEPWNHTLDSFAVMAGLAVRTSRVKLYASVATLTTPPALCAKQAATIQDMAGGRFGLNIVTGWEKPEYTQMGIWPGDEHFANRYDHATEYVTVMKELWETGRSDFKGEFFQMDDCMLGPRPTHPIDLVCAGGSDRGIRFCAELGDYQFLVGKPEVEDLRAQSDRLQQAAKVSGREVGGYPLYTIVLRDSVAEAEEAVESWREHQDFEAVGNMMGIASTDTSTDEASTKNIMLGSDAFMFSIGRIVGDAKTVADKIRELSEVNGVSGMMLTFQDYLTDLDRFGKEVIPLLKQ</sequence>
<dbReference type="Proteomes" id="UP001500325">
    <property type="component" value="Unassembled WGS sequence"/>
</dbReference>
<comment type="caution">
    <text evidence="6">The sequence shown here is derived from an EMBL/GenBank/DDBJ whole genome shotgun (WGS) entry which is preliminary data.</text>
</comment>
<keyword evidence="7" id="KW-1185">Reference proteome</keyword>
<proteinExistence type="predicted"/>
<evidence type="ECO:0000256" key="4">
    <source>
        <dbReference type="ARBA" id="ARBA00023033"/>
    </source>
</evidence>
<evidence type="ECO:0000256" key="1">
    <source>
        <dbReference type="ARBA" id="ARBA00022630"/>
    </source>
</evidence>
<evidence type="ECO:0000256" key="2">
    <source>
        <dbReference type="ARBA" id="ARBA00022643"/>
    </source>
</evidence>
<dbReference type="PANTHER" id="PTHR42847:SF4">
    <property type="entry name" value="ALKANESULFONATE MONOOXYGENASE-RELATED"/>
    <property type="match status" value="1"/>
</dbReference>
<evidence type="ECO:0000313" key="7">
    <source>
        <dbReference type="Proteomes" id="UP001500325"/>
    </source>
</evidence>
<reference evidence="7" key="1">
    <citation type="journal article" date="2019" name="Int. J. Syst. Evol. Microbiol.">
        <title>The Global Catalogue of Microorganisms (GCM) 10K type strain sequencing project: providing services to taxonomists for standard genome sequencing and annotation.</title>
        <authorList>
            <consortium name="The Broad Institute Genomics Platform"/>
            <consortium name="The Broad Institute Genome Sequencing Center for Infectious Disease"/>
            <person name="Wu L."/>
            <person name="Ma J."/>
        </authorList>
    </citation>
    <scope>NUCLEOTIDE SEQUENCE [LARGE SCALE GENOMIC DNA]</scope>
    <source>
        <strain evidence="7">JCM 18055</strain>
    </source>
</reference>
<dbReference type="RefSeq" id="WP_345383629.1">
    <property type="nucleotide sequence ID" value="NZ_BAABIC010000023.1"/>
</dbReference>
<evidence type="ECO:0000259" key="5">
    <source>
        <dbReference type="Pfam" id="PF00296"/>
    </source>
</evidence>
<dbReference type="PANTHER" id="PTHR42847">
    <property type="entry name" value="ALKANESULFONATE MONOOXYGENASE"/>
    <property type="match status" value="1"/>
</dbReference>
<keyword evidence="4" id="KW-0503">Monooxygenase</keyword>